<dbReference type="STRING" id="1215089.BBI08_05100"/>
<evidence type="ECO:0000313" key="2">
    <source>
        <dbReference type="EMBL" id="ANU13254.1"/>
    </source>
</evidence>
<feature type="transmembrane region" description="Helical" evidence="1">
    <location>
        <begin position="7"/>
        <end position="24"/>
    </location>
</feature>
<keyword evidence="3" id="KW-1185">Reference proteome</keyword>
<keyword evidence="1" id="KW-1133">Transmembrane helix</keyword>
<name>A0A1C7DPC7_9BACL</name>
<dbReference type="AlphaFoldDB" id="A0A1C7DPC7"/>
<evidence type="ECO:0000313" key="3">
    <source>
        <dbReference type="Proteomes" id="UP000092687"/>
    </source>
</evidence>
<feature type="transmembrane region" description="Helical" evidence="1">
    <location>
        <begin position="44"/>
        <end position="66"/>
    </location>
</feature>
<feature type="transmembrane region" description="Helical" evidence="1">
    <location>
        <begin position="131"/>
        <end position="153"/>
    </location>
</feature>
<dbReference type="EMBL" id="CP016537">
    <property type="protein sequence ID" value="ANU13254.1"/>
    <property type="molecule type" value="Genomic_DNA"/>
</dbReference>
<reference evidence="3" key="2">
    <citation type="submission" date="2016-10" db="EMBL/GenBank/DDBJ databases">
        <authorList>
            <person name="See-Too W.S."/>
        </authorList>
    </citation>
    <scope>NUCLEOTIDE SEQUENCE [LARGE SCALE GENOMIC DNA]</scope>
    <source>
        <strain evidence="3">DSM 24743</strain>
    </source>
</reference>
<organism evidence="2 3">
    <name type="scientific">Planococcus halocryophilus</name>
    <dbReference type="NCBI Taxonomy" id="1215089"/>
    <lineage>
        <taxon>Bacteria</taxon>
        <taxon>Bacillati</taxon>
        <taxon>Bacillota</taxon>
        <taxon>Bacilli</taxon>
        <taxon>Bacillales</taxon>
        <taxon>Caryophanaceae</taxon>
        <taxon>Planococcus</taxon>
    </lineage>
</organism>
<feature type="transmembrane region" description="Helical" evidence="1">
    <location>
        <begin position="78"/>
        <end position="97"/>
    </location>
</feature>
<gene>
    <name evidence="2" type="ORF">BBI08_05100</name>
</gene>
<dbReference type="Proteomes" id="UP000092687">
    <property type="component" value="Chromosome"/>
</dbReference>
<proteinExistence type="predicted"/>
<reference evidence="3" key="1">
    <citation type="submission" date="2016-07" db="EMBL/GenBank/DDBJ databases">
        <authorList>
            <person name="See-Too W.S."/>
        </authorList>
    </citation>
    <scope>NUCLEOTIDE SEQUENCE [LARGE SCALE GENOMIC DNA]</scope>
    <source>
        <strain evidence="3">DSM 24743</strain>
    </source>
</reference>
<accession>A0A1C7DPC7</accession>
<dbReference type="KEGG" id="phc:BBI08_05100"/>
<dbReference type="RefSeq" id="WP_008499170.1">
    <property type="nucleotide sequence ID" value="NZ_CP016537.2"/>
</dbReference>
<keyword evidence="1" id="KW-0812">Transmembrane</keyword>
<protein>
    <submittedName>
        <fullName evidence="2">Uncharacterized protein</fullName>
    </submittedName>
</protein>
<keyword evidence="1" id="KW-0472">Membrane</keyword>
<dbReference type="OrthoDB" id="2739887at2"/>
<sequence length="159" mass="18249">MNKILMALYGVSAILTITVFYWMNYLTAPVLNNDYRGGNGNPALFFPVVLMPFIFYFLYGTIELSMRLAEKWLSRKKTIIVISLSLIYLVGTALWTIRAADRFRTYIVETKEAYSDPKEFALLNVFSNHLFFNPLTFFGVVVICFVVGAGWSLKRRTSL</sequence>
<evidence type="ECO:0000256" key="1">
    <source>
        <dbReference type="SAM" id="Phobius"/>
    </source>
</evidence>